<dbReference type="PIRSF" id="PIRSF029477">
    <property type="entry name" value="UCP029477"/>
    <property type="match status" value="1"/>
</dbReference>
<dbReference type="InterPro" id="IPR016920">
    <property type="entry name" value="UCP029477"/>
</dbReference>
<dbReference type="Proteomes" id="UP000712080">
    <property type="component" value="Unassembled WGS sequence"/>
</dbReference>
<dbReference type="SUPFAM" id="SSF47240">
    <property type="entry name" value="Ferritin-like"/>
    <property type="match status" value="1"/>
</dbReference>
<organism evidence="3 4">
    <name type="scientific">Flavobacterium silvaticum</name>
    <dbReference type="NCBI Taxonomy" id="1852020"/>
    <lineage>
        <taxon>Bacteria</taxon>
        <taxon>Pseudomonadati</taxon>
        <taxon>Bacteroidota</taxon>
        <taxon>Flavobacteriia</taxon>
        <taxon>Flavobacteriales</taxon>
        <taxon>Flavobacteriaceae</taxon>
        <taxon>Flavobacterium</taxon>
    </lineage>
</organism>
<dbReference type="InterPro" id="IPR019052">
    <property type="entry name" value="DUF2383"/>
</dbReference>
<dbReference type="Pfam" id="PF09537">
    <property type="entry name" value="DUF2383"/>
    <property type="match status" value="1"/>
</dbReference>
<comment type="caution">
    <text evidence="3">The sequence shown here is derived from an EMBL/GenBank/DDBJ whole genome shotgun (WGS) entry which is preliminary data.</text>
</comment>
<evidence type="ECO:0000313" key="4">
    <source>
        <dbReference type="Proteomes" id="UP000712080"/>
    </source>
</evidence>
<dbReference type="InterPro" id="IPR011971">
    <property type="entry name" value="CHP02284"/>
</dbReference>
<dbReference type="RefSeq" id="WP_169526754.1">
    <property type="nucleotide sequence ID" value="NZ_JAAMPU010000102.1"/>
</dbReference>
<gene>
    <name evidence="3" type="ORF">G6047_06905</name>
</gene>
<dbReference type="AlphaFoldDB" id="A0A972FUC8"/>
<dbReference type="InterPro" id="IPR009078">
    <property type="entry name" value="Ferritin-like_SF"/>
</dbReference>
<feature type="domain" description="DUF2383" evidence="2">
    <location>
        <begin position="6"/>
        <end position="115"/>
    </location>
</feature>
<name>A0A972FUC8_9FLAO</name>
<evidence type="ECO:0000256" key="1">
    <source>
        <dbReference type="SAM" id="MobiDB-lite"/>
    </source>
</evidence>
<evidence type="ECO:0000313" key="3">
    <source>
        <dbReference type="EMBL" id="NMH27755.1"/>
    </source>
</evidence>
<feature type="region of interest" description="Disordered" evidence="1">
    <location>
        <begin position="111"/>
        <end position="148"/>
    </location>
</feature>
<proteinExistence type="predicted"/>
<reference evidence="3" key="1">
    <citation type="submission" date="2020-02" db="EMBL/GenBank/DDBJ databases">
        <title>Flavobacterium sp. genome.</title>
        <authorList>
            <person name="Jung H.S."/>
            <person name="Baek J.H."/>
            <person name="Jeon C.O."/>
        </authorList>
    </citation>
    <scope>NUCLEOTIDE SEQUENCE</scope>
    <source>
        <strain evidence="3">SE-s28</strain>
    </source>
</reference>
<dbReference type="NCBIfam" id="TIGR02284">
    <property type="entry name" value="PA2169 family four-helix-bundle protein"/>
    <property type="match status" value="1"/>
</dbReference>
<feature type="compositionally biased region" description="Polar residues" evidence="1">
    <location>
        <begin position="119"/>
        <end position="131"/>
    </location>
</feature>
<sequence>MSTSKTVSALNDLIEINNDRIEGYKKAMKETDDSDLKRLFAELSITSEKNLSELLKQVYGLGGTPEEGTRATGKLFRAWMDLKAAVTGNDKHGILSSCEFGEDKAQEAYEAALEDESLTPEQRSMVQSQKTALRADHDKVKALRDANA</sequence>
<dbReference type="EMBL" id="JAAMPU010000102">
    <property type="protein sequence ID" value="NMH27755.1"/>
    <property type="molecule type" value="Genomic_DNA"/>
</dbReference>
<dbReference type="InterPro" id="IPR012347">
    <property type="entry name" value="Ferritin-like"/>
</dbReference>
<keyword evidence="4" id="KW-1185">Reference proteome</keyword>
<evidence type="ECO:0000259" key="2">
    <source>
        <dbReference type="Pfam" id="PF09537"/>
    </source>
</evidence>
<feature type="compositionally biased region" description="Basic and acidic residues" evidence="1">
    <location>
        <begin position="133"/>
        <end position="148"/>
    </location>
</feature>
<accession>A0A972FUC8</accession>
<protein>
    <submittedName>
        <fullName evidence="3">PA2169 family four-helix-bundle protein</fullName>
    </submittedName>
</protein>
<dbReference type="Gene3D" id="1.20.1260.10">
    <property type="match status" value="1"/>
</dbReference>